<reference evidence="1" key="1">
    <citation type="submission" date="2021-01" db="EMBL/GenBank/DDBJ databases">
        <authorList>
            <consortium name="Genoscope - CEA"/>
            <person name="William W."/>
        </authorList>
    </citation>
    <scope>NUCLEOTIDE SEQUENCE</scope>
</reference>
<comment type="caution">
    <text evidence="1">The sequence shown here is derived from an EMBL/GenBank/DDBJ whole genome shotgun (WGS) entry which is preliminary data.</text>
</comment>
<keyword evidence="2" id="KW-1185">Reference proteome</keyword>
<accession>A0A8S1PPF9</accession>
<evidence type="ECO:0000313" key="1">
    <source>
        <dbReference type="EMBL" id="CAD8105340.1"/>
    </source>
</evidence>
<dbReference type="EMBL" id="CAJJDN010000084">
    <property type="protein sequence ID" value="CAD8105340.1"/>
    <property type="molecule type" value="Genomic_DNA"/>
</dbReference>
<protein>
    <submittedName>
        <fullName evidence="1">Uncharacterized protein</fullName>
    </submittedName>
</protein>
<gene>
    <name evidence="1" type="ORF">PSON_ATCC_30995.1.T0840105</name>
</gene>
<evidence type="ECO:0000313" key="2">
    <source>
        <dbReference type="Proteomes" id="UP000692954"/>
    </source>
</evidence>
<sequence length="142" mass="16524">MQSFRASSDYILNQIPQIPNQQISKLVDELGNLENYNLKNEKLENQKENYGRPYKSTKRIFKRNKKFPNELDNQLFMDESLISETEAKLNSLYGETISIQKNLLQNQKSGPIKVINAIKKMDDIKSLINKVTANKLMNKFII</sequence>
<dbReference type="OrthoDB" id="306237at2759"/>
<proteinExistence type="predicted"/>
<name>A0A8S1PPF9_9CILI</name>
<dbReference type="Proteomes" id="UP000692954">
    <property type="component" value="Unassembled WGS sequence"/>
</dbReference>
<dbReference type="AlphaFoldDB" id="A0A8S1PPF9"/>
<organism evidence="1 2">
    <name type="scientific">Paramecium sonneborni</name>
    <dbReference type="NCBI Taxonomy" id="65129"/>
    <lineage>
        <taxon>Eukaryota</taxon>
        <taxon>Sar</taxon>
        <taxon>Alveolata</taxon>
        <taxon>Ciliophora</taxon>
        <taxon>Intramacronucleata</taxon>
        <taxon>Oligohymenophorea</taxon>
        <taxon>Peniculida</taxon>
        <taxon>Parameciidae</taxon>
        <taxon>Paramecium</taxon>
    </lineage>
</organism>